<keyword evidence="15" id="KW-0007">Acetylation</keyword>
<dbReference type="GeneTree" id="ENSGT00550000074865"/>
<evidence type="ECO:0000256" key="8">
    <source>
        <dbReference type="ARBA" id="ARBA00022530"/>
    </source>
</evidence>
<evidence type="ECO:0000256" key="20">
    <source>
        <dbReference type="SAM" id="MobiDB-lite"/>
    </source>
</evidence>
<reference evidence="24" key="1">
    <citation type="submission" date="2012-01" db="EMBL/GenBank/DDBJ databases">
        <authorList>
            <person name="Walter R."/>
            <person name="Schartl M."/>
            <person name="Warren W."/>
        </authorList>
    </citation>
    <scope>NUCLEOTIDE SEQUENCE [LARGE SCALE GENOMIC DNA]</scope>
    <source>
        <strain evidence="24">JP 163 A</strain>
    </source>
</reference>
<dbReference type="FunFam" id="3.10.400.20:FF:000002">
    <property type="entry name" value="Eukaryotic translation initiation factor 2D"/>
    <property type="match status" value="1"/>
</dbReference>
<dbReference type="SMART" id="SM00013">
    <property type="entry name" value="LRRNT"/>
    <property type="match status" value="1"/>
</dbReference>
<reference evidence="24" key="2">
    <citation type="journal article" date="2013" name="Nat. Genet.">
        <title>The genome of the platyfish, Xiphophorus maculatus, provides insights into evolutionary adaptation and several complex traits.</title>
        <authorList>
            <person name="Schartl M."/>
            <person name="Walter R.B."/>
            <person name="Shen Y."/>
            <person name="Garcia T."/>
            <person name="Catchen J."/>
            <person name="Amores A."/>
            <person name="Braasch I."/>
            <person name="Chalopin D."/>
            <person name="Volff J.N."/>
            <person name="Lesch K.P."/>
            <person name="Bisazza A."/>
            <person name="Minx P."/>
            <person name="Hillier L."/>
            <person name="Wilson R.K."/>
            <person name="Fuerstenberg S."/>
            <person name="Boore J."/>
            <person name="Searle S."/>
            <person name="Postlethwait J.H."/>
            <person name="Warren W.C."/>
        </authorList>
    </citation>
    <scope>NUCLEOTIDE SEQUENCE [LARGE SCALE GENOMIC DNA]</scope>
    <source>
        <strain evidence="24">JP 163 A</strain>
    </source>
</reference>
<dbReference type="InterPro" id="IPR000372">
    <property type="entry name" value="LRRNT"/>
</dbReference>
<keyword evidence="13" id="KW-0677">Repeat</keyword>
<dbReference type="InterPro" id="IPR039757">
    <property type="entry name" value="EIF2D"/>
</dbReference>
<evidence type="ECO:0000256" key="1">
    <source>
        <dbReference type="ARBA" id="ARBA00004496"/>
    </source>
</evidence>
<keyword evidence="9" id="KW-0648">Protein biosynthesis</keyword>
<dbReference type="Pfam" id="PF13855">
    <property type="entry name" value="LRR_8"/>
    <property type="match status" value="2"/>
</dbReference>
<dbReference type="GO" id="GO:0003723">
    <property type="term" value="F:RNA binding"/>
    <property type="evidence" value="ECO:0007669"/>
    <property type="project" value="InterPro"/>
</dbReference>
<evidence type="ECO:0000256" key="12">
    <source>
        <dbReference type="ARBA" id="ARBA00022729"/>
    </source>
</evidence>
<dbReference type="Pfam" id="PF17832">
    <property type="entry name" value="Pre-PUA"/>
    <property type="match status" value="1"/>
</dbReference>
<evidence type="ECO:0000256" key="2">
    <source>
        <dbReference type="ARBA" id="ARBA00004498"/>
    </source>
</evidence>
<proteinExistence type="inferred from homology"/>
<keyword evidence="7" id="KW-0964">Secreted</keyword>
<dbReference type="SUPFAM" id="SSF55159">
    <property type="entry name" value="eIF1-like"/>
    <property type="match status" value="1"/>
</dbReference>
<evidence type="ECO:0000256" key="18">
    <source>
        <dbReference type="ARBA" id="ARBA00025522"/>
    </source>
</evidence>
<accession>M4AJV1</accession>
<dbReference type="PROSITE" id="PS50890">
    <property type="entry name" value="PUA"/>
    <property type="match status" value="1"/>
</dbReference>
<comment type="similarity">
    <text evidence="3">Belongs to the small leucine-rich proteoglycan (SLRP) family. SLRP class II subfamily.</text>
</comment>
<keyword evidence="6" id="KW-0963">Cytoplasm</keyword>
<name>M4AJV1_XIPMA</name>
<feature type="region of interest" description="Disordered" evidence="20">
    <location>
        <begin position="247"/>
        <end position="271"/>
    </location>
</feature>
<dbReference type="InterPro" id="IPR001611">
    <property type="entry name" value="Leu-rich_rpt"/>
</dbReference>
<dbReference type="InterPro" id="IPR048248">
    <property type="entry name" value="PUA_eIF2d-like"/>
</dbReference>
<dbReference type="Gene3D" id="3.30.780.10">
    <property type="entry name" value="SUI1-like domain"/>
    <property type="match status" value="1"/>
</dbReference>
<dbReference type="Pfam" id="PF01462">
    <property type="entry name" value="LRRNT"/>
    <property type="match status" value="1"/>
</dbReference>
<dbReference type="GO" id="GO:0001731">
    <property type="term" value="P:formation of translation preinitiation complex"/>
    <property type="evidence" value="ECO:0007669"/>
    <property type="project" value="InterPro"/>
</dbReference>
<dbReference type="InterPro" id="IPR001950">
    <property type="entry name" value="SUI1"/>
</dbReference>
<evidence type="ECO:0000256" key="6">
    <source>
        <dbReference type="ARBA" id="ARBA00022490"/>
    </source>
</evidence>
<feature type="compositionally biased region" description="Basic and acidic residues" evidence="20">
    <location>
        <begin position="197"/>
        <end position="211"/>
    </location>
</feature>
<evidence type="ECO:0000256" key="19">
    <source>
        <dbReference type="ARBA" id="ARBA00030186"/>
    </source>
</evidence>
<evidence type="ECO:0000256" key="15">
    <source>
        <dbReference type="ARBA" id="ARBA00022990"/>
    </source>
</evidence>
<feature type="domain" description="DM2" evidence="22">
    <location>
        <begin position="395"/>
        <end position="479"/>
    </location>
</feature>
<dbReference type="Pfam" id="PF26291">
    <property type="entry name" value="SWIB_eIF2D"/>
    <property type="match status" value="1"/>
</dbReference>
<dbReference type="Pfam" id="PF13516">
    <property type="entry name" value="LRR_6"/>
    <property type="match status" value="1"/>
</dbReference>
<dbReference type="InterPro" id="IPR003121">
    <property type="entry name" value="SWIB_MDM2_domain"/>
</dbReference>
<dbReference type="eggNOG" id="KOG0619">
    <property type="taxonomic scope" value="Eukaryota"/>
</dbReference>
<dbReference type="PROSITE" id="PS51925">
    <property type="entry name" value="SWIB_MDM2"/>
    <property type="match status" value="1"/>
</dbReference>
<dbReference type="STRING" id="8083.ENSXMAP00000014745"/>
<dbReference type="InParanoid" id="M4AJV1"/>
<dbReference type="GO" id="GO:0005737">
    <property type="term" value="C:cytoplasm"/>
    <property type="evidence" value="ECO:0007669"/>
    <property type="project" value="UniProtKB-SubCell"/>
</dbReference>
<keyword evidence="9" id="KW-0396">Initiation factor</keyword>
<dbReference type="CDD" id="cd11610">
    <property type="entry name" value="eIF2D_N"/>
    <property type="match status" value="1"/>
</dbReference>
<evidence type="ECO:0000256" key="3">
    <source>
        <dbReference type="ARBA" id="ARBA00005818"/>
    </source>
</evidence>
<dbReference type="AlphaFoldDB" id="M4AJV1"/>
<dbReference type="Pfam" id="PF25304">
    <property type="entry name" value="WHD_eIF2D"/>
    <property type="match status" value="1"/>
</dbReference>
<keyword evidence="24" id="KW-1185">Reference proteome</keyword>
<organism evidence="23 24">
    <name type="scientific">Xiphophorus maculatus</name>
    <name type="common">Southern platyfish</name>
    <name type="synonym">Platypoecilus maculatus</name>
    <dbReference type="NCBI Taxonomy" id="8083"/>
    <lineage>
        <taxon>Eukaryota</taxon>
        <taxon>Metazoa</taxon>
        <taxon>Chordata</taxon>
        <taxon>Craniata</taxon>
        <taxon>Vertebrata</taxon>
        <taxon>Euteleostomi</taxon>
        <taxon>Actinopterygii</taxon>
        <taxon>Neopterygii</taxon>
        <taxon>Teleostei</taxon>
        <taxon>Neoteleostei</taxon>
        <taxon>Acanthomorphata</taxon>
        <taxon>Ovalentaria</taxon>
        <taxon>Atherinomorphae</taxon>
        <taxon>Cyprinodontiformes</taxon>
        <taxon>Poeciliidae</taxon>
        <taxon>Poeciliinae</taxon>
        <taxon>Xiphophorus</taxon>
    </lineage>
</organism>
<dbReference type="Gene3D" id="3.10.400.20">
    <property type="match status" value="1"/>
</dbReference>
<dbReference type="PROSITE" id="PS50296">
    <property type="entry name" value="SUI1"/>
    <property type="match status" value="1"/>
</dbReference>
<dbReference type="SUPFAM" id="SSF47592">
    <property type="entry name" value="SWIB/MDM2 domain"/>
    <property type="match status" value="1"/>
</dbReference>
<dbReference type="InterPro" id="IPR057429">
    <property type="entry name" value="WH_eIF2D"/>
</dbReference>
<evidence type="ECO:0000313" key="23">
    <source>
        <dbReference type="Ensembl" id="ENSXMAP00000014745.2"/>
    </source>
</evidence>
<dbReference type="FunFam" id="3.30.780.10:FF:000007">
    <property type="entry name" value="Putative eukaryotic translation initiation factor 2d"/>
    <property type="match status" value="1"/>
</dbReference>
<keyword evidence="8" id="KW-0272">Extracellular matrix</keyword>
<reference evidence="23" key="3">
    <citation type="submission" date="2025-08" db="UniProtKB">
        <authorList>
            <consortium name="Ensembl"/>
        </authorList>
    </citation>
    <scope>IDENTIFICATION</scope>
    <source>
        <strain evidence="23">JP 163 A</strain>
    </source>
</reference>
<dbReference type="InterPro" id="IPR058886">
    <property type="entry name" value="SWIB_eIF2D"/>
</dbReference>
<dbReference type="Gene3D" id="3.80.10.10">
    <property type="entry name" value="Ribonuclease Inhibitor"/>
    <property type="match status" value="3"/>
</dbReference>
<comment type="subcellular location">
    <subcellularLocation>
        <location evidence="1">Cytoplasm</location>
    </subcellularLocation>
    <subcellularLocation>
        <location evidence="2">Secreted</location>
        <location evidence="2">Extracellular space</location>
        <location evidence="2">Extracellular matrix</location>
    </subcellularLocation>
</comment>
<keyword evidence="16" id="KW-1015">Disulfide bond</keyword>
<evidence type="ECO:0000256" key="4">
    <source>
        <dbReference type="ARBA" id="ARBA00010359"/>
    </source>
</evidence>
<dbReference type="HOGENOM" id="CLU_000288_186_4_1"/>
<keyword evidence="10" id="KW-0597">Phosphoprotein</keyword>
<dbReference type="SUPFAM" id="SSF88697">
    <property type="entry name" value="PUA domain-like"/>
    <property type="match status" value="1"/>
</dbReference>
<dbReference type="Ensembl" id="ENSXMAT00000014765.2">
    <property type="protein sequence ID" value="ENSXMAP00000014745.2"/>
    <property type="gene ID" value="ENSXMAG00000014696.2"/>
</dbReference>
<evidence type="ECO:0000313" key="24">
    <source>
        <dbReference type="Proteomes" id="UP000002852"/>
    </source>
</evidence>
<evidence type="ECO:0000256" key="5">
    <source>
        <dbReference type="ARBA" id="ARBA00013816"/>
    </source>
</evidence>
<dbReference type="InterPro" id="IPR041366">
    <property type="entry name" value="Pre-PUA"/>
</dbReference>
<evidence type="ECO:0000256" key="16">
    <source>
        <dbReference type="ARBA" id="ARBA00023157"/>
    </source>
</evidence>
<keyword evidence="11" id="KW-0433">Leucine-rich repeat</keyword>
<feature type="region of interest" description="Disordered" evidence="20">
    <location>
        <begin position="182"/>
        <end position="228"/>
    </location>
</feature>
<dbReference type="NCBIfam" id="TIGR00451">
    <property type="entry name" value="unchar_dom_2"/>
    <property type="match status" value="1"/>
</dbReference>
<dbReference type="SUPFAM" id="SSF52058">
    <property type="entry name" value="L domain-like"/>
    <property type="match status" value="1"/>
</dbReference>
<dbReference type="InterPro" id="IPR039759">
    <property type="entry name" value="eIF2D_SUI1"/>
</dbReference>
<dbReference type="CDD" id="cd11608">
    <property type="entry name" value="eIF2D_C"/>
    <property type="match status" value="1"/>
</dbReference>
<evidence type="ECO:0000256" key="14">
    <source>
        <dbReference type="ARBA" id="ARBA00022974"/>
    </source>
</evidence>
<evidence type="ECO:0000256" key="11">
    <source>
        <dbReference type="ARBA" id="ARBA00022614"/>
    </source>
</evidence>
<evidence type="ECO:0000256" key="10">
    <source>
        <dbReference type="ARBA" id="ARBA00022553"/>
    </source>
</evidence>
<dbReference type="InterPro" id="IPR004521">
    <property type="entry name" value="Uncharacterised_CHP00451"/>
</dbReference>
<dbReference type="GO" id="GO:0003743">
    <property type="term" value="F:translation initiation factor activity"/>
    <property type="evidence" value="ECO:0007669"/>
    <property type="project" value="UniProtKB-KW"/>
</dbReference>
<dbReference type="PANTHER" id="PTHR12217">
    <property type="entry name" value="EUKARYOTIC TRANSLATION INITIATION FACTOR 2D"/>
    <property type="match status" value="1"/>
</dbReference>
<dbReference type="PANTHER" id="PTHR12217:SF4">
    <property type="entry name" value="EUKARYOTIC TRANSLATION INITIATION FACTOR 2D"/>
    <property type="match status" value="1"/>
</dbReference>
<dbReference type="InterPro" id="IPR015947">
    <property type="entry name" value="PUA-like_sf"/>
</dbReference>
<comment type="function">
    <text evidence="18">Translation initiation factor that is able to deliver tRNA to the P-site of the eukaryotic ribosome in a GTP-independent manner. The binding of Met-tRNA(I) occurs after the AUG codon finds its position in the P-site of 40S ribosomes, the situation that takes place during initiation complex formation on some specific RNAs. Its activity in tRNA binding with 40S subunits does not require the presence of the aminoacyl moiety. Possesses the unique ability to deliver non-Met (elongator) tRNAs into the P-site of the 40S subunit. In addition to its role in initiation, can promote release of deacylated tRNA and mRNA from recycled 40S subunits following ABCE1-mediated dissociation of post-termination ribosomal complexes into subunits.</text>
</comment>
<dbReference type="Pfam" id="PF26292">
    <property type="entry name" value="PUA_elF2D"/>
    <property type="match status" value="1"/>
</dbReference>
<sequence>MFAKPFRVKSNTVLKGSDRRKLKADLSVAFPSLSADDLSELVPNKEEINVVRIYAHKGEAVTLYVLHKNPIFFELEKRLYPTVYVLWRHPSLLPVFRTWAPVLQKLIGGADLMLPGVVRPSCGLPDVKQGSCCAVLIVNNRAPVAVGKAATSTTEMQSSGMKGRGVYVLHTYMDYLWAFGDKSNPPSLPDEDGEIEDTNREKCEINEKEEGRDDDDDFGTCAEEQQSSGETVTDQACCGFEELNLTETEEDKVESSNEKGEENQDEQKTPHEEMDALLLQCFLHALKSKVKKSELPLLTSTFLRNHMFTCCPSGKQLDIKKSSYKKLSKFLQVMQQQHNLVQVKELTKGVESIVEVDWKNQQLRSFSVPEEAGVEETAVLSGEGEAPYHPPEITTLYSVSARLEPLFLDANKRKGMTMFPADVRSIITEYVKKNELVDENNKNYVTINPTLCDCLLEKSEYQEVECLKWDDLFSRTLGRMQECYQVVFPGQAATVKKGHIEPIDISVASRGSNKKVTLIKNLEVYGLDPAVVATALQHRVQASAVLQILPGAKDRVLVQIQGNQVHQVGNLLLDHYQIPRKYIQGLDKAPKVIMRTLVFILLMEMVDVNISQQYSPFQWLSQLRGRRQNAGWQSEAVDCPLECDCPTAYPTAMYCHSRNLQHIPYVPSHIKYVYLQRNQITGIQDGVFDNATNLVWMILSHNQLSSEKISDSVFVKLGSLDRLYLDNNELTHVPHNLPRSLTDLRLSYNKITNISKLFESMPNLTILQLQGNVIEEVEGGLMGLESLMILDMSKNKLRKIPDSFPKELQQLYLEHNNIKSVPAGFLTMHPNLQFIRLSHNSLTDEGLPTSVFNTSTLVELDLSFNKLEKIPLVSRNLENLYLHANKIKEFSLSSFCDTIDGTNFSKLKVLRLDANKISIRDIPVEAAYCLRLVSSINV</sequence>
<dbReference type="SMART" id="SM00364">
    <property type="entry name" value="LRR_BAC"/>
    <property type="match status" value="5"/>
</dbReference>
<dbReference type="PROSITE" id="PS51450">
    <property type="entry name" value="LRR"/>
    <property type="match status" value="3"/>
</dbReference>
<evidence type="ECO:0000259" key="22">
    <source>
        <dbReference type="PROSITE" id="PS51925"/>
    </source>
</evidence>
<dbReference type="SMART" id="SM00369">
    <property type="entry name" value="LRR_TYP"/>
    <property type="match status" value="9"/>
</dbReference>
<feature type="compositionally biased region" description="Basic and acidic residues" evidence="20">
    <location>
        <begin position="253"/>
        <end position="271"/>
    </location>
</feature>
<feature type="domain" description="SUI1" evidence="21">
    <location>
        <begin position="503"/>
        <end position="576"/>
    </location>
</feature>
<dbReference type="InterPro" id="IPR036877">
    <property type="entry name" value="SUI1_dom_sf"/>
</dbReference>
<evidence type="ECO:0000256" key="9">
    <source>
        <dbReference type="ARBA" id="ARBA00022540"/>
    </source>
</evidence>
<dbReference type="CDD" id="cd21156">
    <property type="entry name" value="PUA_eIF2d-like"/>
    <property type="match status" value="1"/>
</dbReference>
<dbReference type="InterPro" id="IPR032675">
    <property type="entry name" value="LRR_dom_sf"/>
</dbReference>
<evidence type="ECO:0000259" key="21">
    <source>
        <dbReference type="PROSITE" id="PS50296"/>
    </source>
</evidence>
<evidence type="ECO:0000256" key="13">
    <source>
        <dbReference type="ARBA" id="ARBA00022737"/>
    </source>
</evidence>
<dbReference type="InterPro" id="IPR048247">
    <property type="entry name" value="eIF2D_N"/>
</dbReference>
<reference evidence="23" key="4">
    <citation type="submission" date="2025-09" db="UniProtKB">
        <authorList>
            <consortium name="Ensembl"/>
        </authorList>
    </citation>
    <scope>IDENTIFICATION</scope>
    <source>
        <strain evidence="23">JP 163 A</strain>
    </source>
</reference>
<evidence type="ECO:0000256" key="7">
    <source>
        <dbReference type="ARBA" id="ARBA00022525"/>
    </source>
</evidence>
<keyword evidence="17" id="KW-0325">Glycoprotein</keyword>
<dbReference type="FunFam" id="3.80.10.10:FF:000073">
    <property type="entry name" value="Lumican"/>
    <property type="match status" value="1"/>
</dbReference>
<evidence type="ECO:0000256" key="17">
    <source>
        <dbReference type="ARBA" id="ARBA00023180"/>
    </source>
</evidence>
<protein>
    <recommendedName>
        <fullName evidence="5">Eukaryotic translation initiation factor 2D</fullName>
    </recommendedName>
    <alternativeName>
        <fullName evidence="19">Ligatin</fullName>
    </alternativeName>
</protein>
<dbReference type="Pfam" id="PF01253">
    <property type="entry name" value="SUI1"/>
    <property type="match status" value="1"/>
</dbReference>
<keyword evidence="14" id="KW-0654">Proteoglycan</keyword>
<dbReference type="InterPro" id="IPR003591">
    <property type="entry name" value="Leu-rich_rpt_typical-subtyp"/>
</dbReference>
<dbReference type="Proteomes" id="UP000002852">
    <property type="component" value="Unassembled WGS sequence"/>
</dbReference>
<keyword evidence="12" id="KW-0732">Signal</keyword>
<comment type="similarity">
    <text evidence="4">Belongs to the eIF2D family.</text>
</comment>
<dbReference type="InterPro" id="IPR036885">
    <property type="entry name" value="SWIB_MDM2_dom_sf"/>
</dbReference>